<dbReference type="InterPro" id="IPR002076">
    <property type="entry name" value="ELO_fam"/>
</dbReference>
<dbReference type="EMBL" id="JAPWTJ010002774">
    <property type="protein sequence ID" value="KAJ8964468.1"/>
    <property type="molecule type" value="Genomic_DNA"/>
</dbReference>
<evidence type="ECO:0000256" key="9">
    <source>
        <dbReference type="ARBA" id="ARBA00023160"/>
    </source>
</evidence>
<evidence type="ECO:0000256" key="2">
    <source>
        <dbReference type="ARBA" id="ARBA00022516"/>
    </source>
</evidence>
<keyword evidence="12" id="KW-1185">Reference proteome</keyword>
<proteinExistence type="predicted"/>
<feature type="transmembrane region" description="Helical" evidence="10">
    <location>
        <begin position="7"/>
        <end position="26"/>
    </location>
</feature>
<keyword evidence="7" id="KW-0443">Lipid metabolism</keyword>
<evidence type="ECO:0000256" key="4">
    <source>
        <dbReference type="ARBA" id="ARBA00022692"/>
    </source>
</evidence>
<feature type="transmembrane region" description="Helical" evidence="10">
    <location>
        <begin position="38"/>
        <end position="56"/>
    </location>
</feature>
<evidence type="ECO:0008006" key="13">
    <source>
        <dbReference type="Google" id="ProtNLM"/>
    </source>
</evidence>
<evidence type="ECO:0000256" key="3">
    <source>
        <dbReference type="ARBA" id="ARBA00022679"/>
    </source>
</evidence>
<evidence type="ECO:0000256" key="8">
    <source>
        <dbReference type="ARBA" id="ARBA00023136"/>
    </source>
</evidence>
<dbReference type="Pfam" id="PF01151">
    <property type="entry name" value="ELO"/>
    <property type="match status" value="1"/>
</dbReference>
<comment type="subcellular location">
    <subcellularLocation>
        <location evidence="1">Membrane</location>
        <topology evidence="1">Multi-pass membrane protein</topology>
    </subcellularLocation>
</comment>
<reference evidence="11" key="1">
    <citation type="journal article" date="2023" name="Insect Mol. Biol.">
        <title>Genome sequencing provides insights into the evolution of gene families encoding plant cell wall-degrading enzymes in longhorned beetles.</title>
        <authorList>
            <person name="Shin N.R."/>
            <person name="Okamura Y."/>
            <person name="Kirsch R."/>
            <person name="Pauchet Y."/>
        </authorList>
    </citation>
    <scope>NUCLEOTIDE SEQUENCE</scope>
    <source>
        <strain evidence="11">MMC_N1</strain>
    </source>
</reference>
<evidence type="ECO:0000256" key="5">
    <source>
        <dbReference type="ARBA" id="ARBA00022832"/>
    </source>
</evidence>
<keyword evidence="5" id="KW-0276">Fatty acid metabolism</keyword>
<evidence type="ECO:0000256" key="6">
    <source>
        <dbReference type="ARBA" id="ARBA00022989"/>
    </source>
</evidence>
<gene>
    <name evidence="11" type="ORF">NQ317_006984</name>
</gene>
<keyword evidence="6 10" id="KW-1133">Transmembrane helix</keyword>
<dbReference type="Proteomes" id="UP001162164">
    <property type="component" value="Unassembled WGS sequence"/>
</dbReference>
<evidence type="ECO:0000313" key="11">
    <source>
        <dbReference type="EMBL" id="KAJ8964468.1"/>
    </source>
</evidence>
<name>A0ABQ9ITJ6_9CUCU</name>
<keyword evidence="8 10" id="KW-0472">Membrane</keyword>
<evidence type="ECO:0000256" key="10">
    <source>
        <dbReference type="SAM" id="Phobius"/>
    </source>
</evidence>
<comment type="caution">
    <text evidence="11">The sequence shown here is derived from an EMBL/GenBank/DDBJ whole genome shotgun (WGS) entry which is preliminary data.</text>
</comment>
<protein>
    <recommendedName>
        <fullName evidence="13">Very-long-chain 3-oxoacyl-CoA synthase</fullName>
    </recommendedName>
</protein>
<evidence type="ECO:0000256" key="1">
    <source>
        <dbReference type="ARBA" id="ARBA00004141"/>
    </source>
</evidence>
<keyword evidence="2" id="KW-0444">Lipid biosynthesis</keyword>
<accession>A0ABQ9ITJ6</accession>
<evidence type="ECO:0000313" key="12">
    <source>
        <dbReference type="Proteomes" id="UP001162164"/>
    </source>
</evidence>
<organism evidence="11 12">
    <name type="scientific">Molorchus minor</name>
    <dbReference type="NCBI Taxonomy" id="1323400"/>
    <lineage>
        <taxon>Eukaryota</taxon>
        <taxon>Metazoa</taxon>
        <taxon>Ecdysozoa</taxon>
        <taxon>Arthropoda</taxon>
        <taxon>Hexapoda</taxon>
        <taxon>Insecta</taxon>
        <taxon>Pterygota</taxon>
        <taxon>Neoptera</taxon>
        <taxon>Endopterygota</taxon>
        <taxon>Coleoptera</taxon>
        <taxon>Polyphaga</taxon>
        <taxon>Cucujiformia</taxon>
        <taxon>Chrysomeloidea</taxon>
        <taxon>Cerambycidae</taxon>
        <taxon>Lamiinae</taxon>
        <taxon>Monochamini</taxon>
        <taxon>Molorchus</taxon>
    </lineage>
</organism>
<keyword evidence="4 10" id="KW-0812">Transmembrane</keyword>
<keyword evidence="9" id="KW-0275">Fatty acid biosynthesis</keyword>
<keyword evidence="3" id="KW-0808">Transferase</keyword>
<evidence type="ECO:0000256" key="7">
    <source>
        <dbReference type="ARBA" id="ARBA00023098"/>
    </source>
</evidence>
<sequence length="93" mass="10802">MSGPGPTLLITVFYILSVLVFLPAYMKNKKPYKLRAIIRYYNIFQIVSCCSIIYMLNRKQNVKKFRPGRLHELALLPGGGHFLETFTRCRSFV</sequence>